<organism evidence="6 7">
    <name type="scientific">Bradyrhizobium macuxiense</name>
    <dbReference type="NCBI Taxonomy" id="1755647"/>
    <lineage>
        <taxon>Bacteria</taxon>
        <taxon>Pseudomonadati</taxon>
        <taxon>Pseudomonadota</taxon>
        <taxon>Alphaproteobacteria</taxon>
        <taxon>Hyphomicrobiales</taxon>
        <taxon>Nitrobacteraceae</taxon>
        <taxon>Bradyrhizobium</taxon>
    </lineage>
</organism>
<gene>
    <name evidence="6" type="ORF">AS156_13315</name>
</gene>
<sequence length="374" mass="41299">MKLGFFTMPIHPVEKDWRQSLCEDREAFLLADELGFTEAYVGEHVTDRAENITSSIAFIAWIAAATKQIKLGTGTINMPNAHPAAVAASVAMLDHMLDGRFILGISPGGLLSDAEVFGNLDADRNAMFLEAINQVLDIWAGKPPYGLQGKYWNISVKKTLIEDIGQGIIARPLQIPHPPIVVTAVAPFSKGVTEAAARGWDPISANFLMPAWVKSHWPKYVEGCERASRAADAANWRVAKSVFVAKDAATAKAYATAPDGPYVYYYHQLFTKLKRSGRLELFKTRRDQPDSEVTLESICDKLIIYGTPESVADQILAFQEEIGTFGTLLYAGKDWKDRELGRQSMILMADKVLPRIDASVTGSPTEKEFRRGLH</sequence>
<dbReference type="InterPro" id="IPR050766">
    <property type="entry name" value="Bact_Lucif_Oxidored"/>
</dbReference>
<evidence type="ECO:0000313" key="6">
    <source>
        <dbReference type="EMBL" id="KWV51237.1"/>
    </source>
</evidence>
<dbReference type="OrthoDB" id="9804736at2"/>
<dbReference type="Pfam" id="PF00296">
    <property type="entry name" value="Bac_luciferase"/>
    <property type="match status" value="1"/>
</dbReference>
<dbReference type="Gene3D" id="3.20.20.30">
    <property type="entry name" value="Luciferase-like domain"/>
    <property type="match status" value="1"/>
</dbReference>
<keyword evidence="2" id="KW-0285">Flavoprotein</keyword>
<evidence type="ECO:0000256" key="2">
    <source>
        <dbReference type="ARBA" id="ARBA00022630"/>
    </source>
</evidence>
<dbReference type="RefSeq" id="WP_066511180.1">
    <property type="nucleotide sequence ID" value="NZ_LNCU01000091.1"/>
</dbReference>
<evidence type="ECO:0000256" key="4">
    <source>
        <dbReference type="ARBA" id="ARBA00023033"/>
    </source>
</evidence>
<evidence type="ECO:0000256" key="3">
    <source>
        <dbReference type="ARBA" id="ARBA00023002"/>
    </source>
</evidence>
<evidence type="ECO:0000259" key="5">
    <source>
        <dbReference type="Pfam" id="PF00296"/>
    </source>
</evidence>
<feature type="domain" description="Luciferase-like" evidence="5">
    <location>
        <begin position="1"/>
        <end position="320"/>
    </location>
</feature>
<dbReference type="InterPro" id="IPR011251">
    <property type="entry name" value="Luciferase-like_dom"/>
</dbReference>
<keyword evidence="7" id="KW-1185">Reference proteome</keyword>
<comment type="caution">
    <text evidence="6">The sequence shown here is derived from an EMBL/GenBank/DDBJ whole genome shotgun (WGS) entry which is preliminary data.</text>
</comment>
<dbReference type="PANTHER" id="PTHR30137">
    <property type="entry name" value="LUCIFERASE-LIKE MONOOXYGENASE"/>
    <property type="match status" value="1"/>
</dbReference>
<dbReference type="GO" id="GO:0004497">
    <property type="term" value="F:monooxygenase activity"/>
    <property type="evidence" value="ECO:0007669"/>
    <property type="project" value="UniProtKB-KW"/>
</dbReference>
<dbReference type="Proteomes" id="UP000057737">
    <property type="component" value="Unassembled WGS sequence"/>
</dbReference>
<comment type="similarity">
    <text evidence="1">Belongs to the bacterial luciferase oxidoreductase family.</text>
</comment>
<dbReference type="PANTHER" id="PTHR30137:SF16">
    <property type="entry name" value="BLL0895 PROTEIN"/>
    <property type="match status" value="1"/>
</dbReference>
<dbReference type="GO" id="GO:0016705">
    <property type="term" value="F:oxidoreductase activity, acting on paired donors, with incorporation or reduction of molecular oxygen"/>
    <property type="evidence" value="ECO:0007669"/>
    <property type="project" value="InterPro"/>
</dbReference>
<dbReference type="GO" id="GO:0005829">
    <property type="term" value="C:cytosol"/>
    <property type="evidence" value="ECO:0007669"/>
    <property type="project" value="TreeGrafter"/>
</dbReference>
<proteinExistence type="inferred from homology"/>
<dbReference type="InterPro" id="IPR036661">
    <property type="entry name" value="Luciferase-like_sf"/>
</dbReference>
<dbReference type="AlphaFoldDB" id="A0A109JLF8"/>
<keyword evidence="4" id="KW-0503">Monooxygenase</keyword>
<evidence type="ECO:0000256" key="1">
    <source>
        <dbReference type="ARBA" id="ARBA00010426"/>
    </source>
</evidence>
<dbReference type="SUPFAM" id="SSF51679">
    <property type="entry name" value="Bacterial luciferase-like"/>
    <property type="match status" value="1"/>
</dbReference>
<evidence type="ECO:0000313" key="7">
    <source>
        <dbReference type="Proteomes" id="UP000057737"/>
    </source>
</evidence>
<protein>
    <submittedName>
        <fullName evidence="6">Luciferase</fullName>
    </submittedName>
</protein>
<reference evidence="6 7" key="1">
    <citation type="submission" date="2015-11" db="EMBL/GenBank/DDBJ databases">
        <title>Draft Genome Sequence of the Strain BR 10303 (Bradyrhizobium sp.) isolated from nodules of Centrolobium paraense.</title>
        <authorList>
            <person name="Zelli J.E."/>
            <person name="Simoes-Araujo J.L."/>
            <person name="Barauna A.C."/>
            <person name="Silva K."/>
        </authorList>
    </citation>
    <scope>NUCLEOTIDE SEQUENCE [LARGE SCALE GENOMIC DNA]</scope>
    <source>
        <strain evidence="6 7">BR 10303</strain>
    </source>
</reference>
<name>A0A109JLF8_9BRAD</name>
<accession>A0A109JLF8</accession>
<keyword evidence="3" id="KW-0560">Oxidoreductase</keyword>
<dbReference type="EMBL" id="LNCU01000091">
    <property type="protein sequence ID" value="KWV51237.1"/>
    <property type="molecule type" value="Genomic_DNA"/>
</dbReference>